<proteinExistence type="predicted"/>
<dbReference type="InterPro" id="IPR013216">
    <property type="entry name" value="Methyltransf_11"/>
</dbReference>
<gene>
    <name evidence="2" type="ORF">A2531_03615</name>
</gene>
<dbReference type="AlphaFoldDB" id="A0A1F5TQ50"/>
<reference evidence="2 3" key="1">
    <citation type="journal article" date="2016" name="Nat. Commun.">
        <title>Thousands of microbial genomes shed light on interconnected biogeochemical processes in an aquifer system.</title>
        <authorList>
            <person name="Anantharaman K."/>
            <person name="Brown C.T."/>
            <person name="Hug L.A."/>
            <person name="Sharon I."/>
            <person name="Castelle C.J."/>
            <person name="Probst A.J."/>
            <person name="Thomas B.C."/>
            <person name="Singh A."/>
            <person name="Wilkins M.J."/>
            <person name="Karaoz U."/>
            <person name="Brodie E.L."/>
            <person name="Williams K.H."/>
            <person name="Hubbard S.S."/>
            <person name="Banfield J.F."/>
        </authorList>
    </citation>
    <scope>NUCLEOTIDE SEQUENCE [LARGE SCALE GENOMIC DNA]</scope>
</reference>
<accession>A0A1F5TQ50</accession>
<dbReference type="Gene3D" id="3.40.50.150">
    <property type="entry name" value="Vaccinia Virus protein VP39"/>
    <property type="match status" value="1"/>
</dbReference>
<dbReference type="InterPro" id="IPR000780">
    <property type="entry name" value="CheR_MeTrfase"/>
</dbReference>
<evidence type="ECO:0000313" key="2">
    <source>
        <dbReference type="EMBL" id="OGF41016.1"/>
    </source>
</evidence>
<dbReference type="SUPFAM" id="SSF53335">
    <property type="entry name" value="S-adenosyl-L-methionine-dependent methyltransferases"/>
    <property type="match status" value="1"/>
</dbReference>
<organism evidence="2 3">
    <name type="scientific">Candidatus Falkowbacteria bacterium RIFOXYD2_FULL_34_120</name>
    <dbReference type="NCBI Taxonomy" id="1798007"/>
    <lineage>
        <taxon>Bacteria</taxon>
        <taxon>Candidatus Falkowiibacteriota</taxon>
    </lineage>
</organism>
<dbReference type="PROSITE" id="PS50123">
    <property type="entry name" value="CHER"/>
    <property type="match status" value="1"/>
</dbReference>
<dbReference type="PANTHER" id="PTHR43861">
    <property type="entry name" value="TRANS-ACONITATE 2-METHYLTRANSFERASE-RELATED"/>
    <property type="match status" value="1"/>
</dbReference>
<dbReference type="InterPro" id="IPR029063">
    <property type="entry name" value="SAM-dependent_MTases_sf"/>
</dbReference>
<dbReference type="Proteomes" id="UP000177579">
    <property type="component" value="Unassembled WGS sequence"/>
</dbReference>
<dbReference type="CDD" id="cd02440">
    <property type="entry name" value="AdoMet_MTases"/>
    <property type="match status" value="1"/>
</dbReference>
<evidence type="ECO:0000313" key="3">
    <source>
        <dbReference type="Proteomes" id="UP000177579"/>
    </source>
</evidence>
<feature type="domain" description="CheR-type methyltransferase" evidence="1">
    <location>
        <begin position="86"/>
        <end position="139"/>
    </location>
</feature>
<evidence type="ECO:0000259" key="1">
    <source>
        <dbReference type="PROSITE" id="PS50123"/>
    </source>
</evidence>
<dbReference type="PANTHER" id="PTHR43861:SF1">
    <property type="entry name" value="TRANS-ACONITATE 2-METHYLTRANSFERASE"/>
    <property type="match status" value="1"/>
</dbReference>
<dbReference type="Pfam" id="PF08241">
    <property type="entry name" value="Methyltransf_11"/>
    <property type="match status" value="1"/>
</dbReference>
<sequence length="209" mass="24218">MKKDYINTINIYRQLGKKYLKDIKNGEPKTISDFLNQLKPKSLILDVGCAGGRDAKIFTKAEHQVIGIDIVEEFLKEAKKNVPKAKFKKMDLMNLKFPDNNFDAIWAMAVLLHFSKTDGKKIIKSFYEILKPDGYLHIGLKRGGGEKNVKEKLSNNQNRYFVFYYKYEIEKILKDCSFKIIESSIITDRLGRKNVQWISVIAQKIIKTC</sequence>
<dbReference type="EMBL" id="MFGO01000015">
    <property type="protein sequence ID" value="OGF41016.1"/>
    <property type="molecule type" value="Genomic_DNA"/>
</dbReference>
<comment type="caution">
    <text evidence="2">The sequence shown here is derived from an EMBL/GenBank/DDBJ whole genome shotgun (WGS) entry which is preliminary data.</text>
</comment>
<dbReference type="GO" id="GO:0008757">
    <property type="term" value="F:S-adenosylmethionine-dependent methyltransferase activity"/>
    <property type="evidence" value="ECO:0007669"/>
    <property type="project" value="InterPro"/>
</dbReference>
<name>A0A1F5TQ50_9BACT</name>
<protein>
    <recommendedName>
        <fullName evidence="1">CheR-type methyltransferase domain-containing protein</fullName>
    </recommendedName>
</protein>